<evidence type="ECO:0000313" key="4">
    <source>
        <dbReference type="Proteomes" id="UP000192472"/>
    </source>
</evidence>
<dbReference type="PANTHER" id="PTHR46211:SF1">
    <property type="entry name" value="GLYCEROPHOSPHODIESTER PHOSPHODIESTERASE, CYTOPLASMIC"/>
    <property type="match status" value="1"/>
</dbReference>
<feature type="transmembrane region" description="Helical" evidence="1">
    <location>
        <begin position="7"/>
        <end position="25"/>
    </location>
</feature>
<sequence length="313" mass="36764">MSMNSRNFIWYALPMMIFLGLMWLYEPWFYQRYIASEKLEKIKKRNFKIVGHKGAAGYAPENTLSSFQIAMDMGADMIEVDVHYTKDGEVVVFHDEEVSRTTDGKGRIHEMTLAEVKELDAGYWFSPKFQGEKVPTLAETIDLIHGKMELIIDIKSKGHGYYDGFAERIVEIIDEKDAMDWCIIQAYDEQYLEHAYEADSTIEMKKIMMGEDETHLLAFYINAKNFTDHRNMHEFYGTLNPHYTTLSQRRIFRFHARGYKVYTYVVNERSDMLKMLNMGLDGIITDYPDRMVQIREELEQLDRRRAAGDEKTP</sequence>
<keyword evidence="4" id="KW-1185">Reference proteome</keyword>
<feature type="domain" description="GP-PDE" evidence="2">
    <location>
        <begin position="47"/>
        <end position="295"/>
    </location>
</feature>
<dbReference type="PANTHER" id="PTHR46211">
    <property type="entry name" value="GLYCEROPHOSPHORYL DIESTER PHOSPHODIESTERASE"/>
    <property type="match status" value="1"/>
</dbReference>
<dbReference type="Pfam" id="PF03009">
    <property type="entry name" value="GDPD"/>
    <property type="match status" value="1"/>
</dbReference>
<dbReference type="SUPFAM" id="SSF51695">
    <property type="entry name" value="PLC-like phosphodiesterases"/>
    <property type="match status" value="1"/>
</dbReference>
<dbReference type="STRING" id="692418.SAMN04488029_2199"/>
<evidence type="ECO:0000259" key="2">
    <source>
        <dbReference type="PROSITE" id="PS51704"/>
    </source>
</evidence>
<gene>
    <name evidence="3" type="ORF">SAMN04488029_2199</name>
</gene>
<name>A0A1W2GDS9_REIFA</name>
<protein>
    <submittedName>
        <fullName evidence="3">Glycerophosphoryl diester phosphodiesterase</fullName>
    </submittedName>
</protein>
<accession>A0A1W2GDS9</accession>
<dbReference type="PROSITE" id="PS51704">
    <property type="entry name" value="GP_PDE"/>
    <property type="match status" value="1"/>
</dbReference>
<proteinExistence type="predicted"/>
<dbReference type="EMBL" id="FWYF01000002">
    <property type="protein sequence ID" value="SMD34833.1"/>
    <property type="molecule type" value="Genomic_DNA"/>
</dbReference>
<keyword evidence="1" id="KW-0472">Membrane</keyword>
<evidence type="ECO:0000313" key="3">
    <source>
        <dbReference type="EMBL" id="SMD34833.1"/>
    </source>
</evidence>
<evidence type="ECO:0000256" key="1">
    <source>
        <dbReference type="SAM" id="Phobius"/>
    </source>
</evidence>
<dbReference type="GO" id="GO:0008081">
    <property type="term" value="F:phosphoric diester hydrolase activity"/>
    <property type="evidence" value="ECO:0007669"/>
    <property type="project" value="InterPro"/>
</dbReference>
<dbReference type="Gene3D" id="3.20.20.190">
    <property type="entry name" value="Phosphatidylinositol (PI) phosphodiesterase"/>
    <property type="match status" value="1"/>
</dbReference>
<dbReference type="AlphaFoldDB" id="A0A1W2GDS9"/>
<dbReference type="InterPro" id="IPR030395">
    <property type="entry name" value="GP_PDE_dom"/>
</dbReference>
<keyword evidence="1" id="KW-0812">Transmembrane</keyword>
<dbReference type="InterPro" id="IPR017946">
    <property type="entry name" value="PLC-like_Pdiesterase_TIM-brl"/>
</dbReference>
<dbReference type="Proteomes" id="UP000192472">
    <property type="component" value="Unassembled WGS sequence"/>
</dbReference>
<organism evidence="3 4">
    <name type="scientific">Reichenbachiella faecimaris</name>
    <dbReference type="NCBI Taxonomy" id="692418"/>
    <lineage>
        <taxon>Bacteria</taxon>
        <taxon>Pseudomonadati</taxon>
        <taxon>Bacteroidota</taxon>
        <taxon>Cytophagia</taxon>
        <taxon>Cytophagales</taxon>
        <taxon>Reichenbachiellaceae</taxon>
        <taxon>Reichenbachiella</taxon>
    </lineage>
</organism>
<dbReference type="GO" id="GO:0006629">
    <property type="term" value="P:lipid metabolic process"/>
    <property type="evidence" value="ECO:0007669"/>
    <property type="project" value="InterPro"/>
</dbReference>
<dbReference type="OrthoDB" id="384721at2"/>
<reference evidence="3 4" key="1">
    <citation type="submission" date="2017-04" db="EMBL/GenBank/DDBJ databases">
        <authorList>
            <person name="Afonso C.L."/>
            <person name="Miller P.J."/>
            <person name="Scott M.A."/>
            <person name="Spackman E."/>
            <person name="Goraichik I."/>
            <person name="Dimitrov K.M."/>
            <person name="Suarez D.L."/>
            <person name="Swayne D.E."/>
        </authorList>
    </citation>
    <scope>NUCLEOTIDE SEQUENCE [LARGE SCALE GENOMIC DNA]</scope>
    <source>
        <strain evidence="3 4">DSM 26133</strain>
    </source>
</reference>
<keyword evidence="1" id="KW-1133">Transmembrane helix</keyword>